<dbReference type="InterPro" id="IPR039196">
    <property type="entry name" value="Fmc1"/>
</dbReference>
<dbReference type="Proteomes" id="UP000245956">
    <property type="component" value="Unassembled WGS sequence"/>
</dbReference>
<dbReference type="EMBL" id="LCWV01000013">
    <property type="protein sequence ID" value="PWI68949.1"/>
    <property type="molecule type" value="Genomic_DNA"/>
</dbReference>
<evidence type="ECO:0000313" key="2">
    <source>
        <dbReference type="EMBL" id="PWI68949.1"/>
    </source>
</evidence>
<dbReference type="AlphaFoldDB" id="A0A2U3E389"/>
<feature type="compositionally biased region" description="Low complexity" evidence="1">
    <location>
        <begin position="168"/>
        <end position="192"/>
    </location>
</feature>
<organism evidence="2 3">
    <name type="scientific">Purpureocillium lilacinum</name>
    <name type="common">Paecilomyces lilacinus</name>
    <dbReference type="NCBI Taxonomy" id="33203"/>
    <lineage>
        <taxon>Eukaryota</taxon>
        <taxon>Fungi</taxon>
        <taxon>Dikarya</taxon>
        <taxon>Ascomycota</taxon>
        <taxon>Pezizomycotina</taxon>
        <taxon>Sordariomycetes</taxon>
        <taxon>Hypocreomycetidae</taxon>
        <taxon>Hypocreales</taxon>
        <taxon>Ophiocordycipitaceae</taxon>
        <taxon>Purpureocillium</taxon>
    </lineage>
</organism>
<comment type="caution">
    <text evidence="2">The sequence shown here is derived from an EMBL/GenBank/DDBJ whole genome shotgun (WGS) entry which is preliminary data.</text>
</comment>
<dbReference type="GO" id="GO:0005759">
    <property type="term" value="C:mitochondrial matrix"/>
    <property type="evidence" value="ECO:0007669"/>
    <property type="project" value="TreeGrafter"/>
</dbReference>
<protein>
    <recommendedName>
        <fullName evidence="4">Ras guanyl-nucleotide exchange factor RasGEF</fullName>
    </recommendedName>
</protein>
<evidence type="ECO:0000313" key="3">
    <source>
        <dbReference type="Proteomes" id="UP000245956"/>
    </source>
</evidence>
<gene>
    <name evidence="2" type="ORF">PCL_01334</name>
</gene>
<evidence type="ECO:0000256" key="1">
    <source>
        <dbReference type="SAM" id="MobiDB-lite"/>
    </source>
</evidence>
<proteinExistence type="predicted"/>
<evidence type="ECO:0008006" key="4">
    <source>
        <dbReference type="Google" id="ProtNLM"/>
    </source>
</evidence>
<name>A0A2U3E389_PURLI</name>
<feature type="region of interest" description="Disordered" evidence="1">
    <location>
        <begin position="165"/>
        <end position="195"/>
    </location>
</feature>
<dbReference type="GO" id="GO:0033615">
    <property type="term" value="P:mitochondrial proton-transporting ATP synthase complex assembly"/>
    <property type="evidence" value="ECO:0007669"/>
    <property type="project" value="InterPro"/>
</dbReference>
<accession>A0A2U3E389</accession>
<dbReference type="PANTHER" id="PTHR28015">
    <property type="entry name" value="ATP SYNTHASE ASSEMBLY FACTOR FMC1, MITOCHONDRIAL"/>
    <property type="match status" value="1"/>
</dbReference>
<sequence length="253" mass="27426">MSPTTLINQDKKNTPWKIPDNCTCHASSDASQEAGTVRDNGNQHYQRHPIDLILAGLHSEHGVGPGTRSSGPSELCLPAPPRPTLALTFFARATRFILDSSPSPTTTSHPRHMSSTTITTMATTARSPAHLRSLYRSLLRELPPRPILKAPRSPLHAHLRGTFAGRDASASSSSSTPQSSSSSVPAHPQHSQAHAEAEQLVAYLRSQRQYVALIERYNPGMDMDEEERVRLTARRVGMDLPVGYAADGGAGEK</sequence>
<reference evidence="2 3" key="1">
    <citation type="journal article" date="2016" name="Front. Microbiol.">
        <title>Genome and transcriptome sequences reveal the specific parasitism of the nematophagous Purpureocillium lilacinum 36-1.</title>
        <authorList>
            <person name="Xie J."/>
            <person name="Li S."/>
            <person name="Mo C."/>
            <person name="Xiao X."/>
            <person name="Peng D."/>
            <person name="Wang G."/>
            <person name="Xiao Y."/>
        </authorList>
    </citation>
    <scope>NUCLEOTIDE SEQUENCE [LARGE SCALE GENOMIC DNA]</scope>
    <source>
        <strain evidence="2 3">36-1</strain>
    </source>
</reference>
<dbReference type="PROSITE" id="PS50276">
    <property type="entry name" value="PANCREATIC_HORMONE_2"/>
    <property type="match status" value="1"/>
</dbReference>
<dbReference type="Pfam" id="PF13233">
    <property type="entry name" value="Complex1_LYR_2"/>
    <property type="match status" value="1"/>
</dbReference>
<dbReference type="PANTHER" id="PTHR28015:SF1">
    <property type="entry name" value="ATP SYNTHASE ASSEMBLY FACTOR FMC1, MITOCHONDRIAL"/>
    <property type="match status" value="1"/>
</dbReference>